<organism evidence="1 2">
    <name type="scientific">Holothuria leucospilota</name>
    <name type="common">Black long sea cucumber</name>
    <name type="synonym">Mertensiothuria leucospilota</name>
    <dbReference type="NCBI Taxonomy" id="206669"/>
    <lineage>
        <taxon>Eukaryota</taxon>
        <taxon>Metazoa</taxon>
        <taxon>Echinodermata</taxon>
        <taxon>Eleutherozoa</taxon>
        <taxon>Echinozoa</taxon>
        <taxon>Holothuroidea</taxon>
        <taxon>Aspidochirotacea</taxon>
        <taxon>Aspidochirotida</taxon>
        <taxon>Holothuriidae</taxon>
        <taxon>Holothuria</taxon>
    </lineage>
</organism>
<dbReference type="Proteomes" id="UP001152320">
    <property type="component" value="Chromosome 6"/>
</dbReference>
<dbReference type="OrthoDB" id="5984880at2759"/>
<dbReference type="EMBL" id="JAIZAY010000006">
    <property type="protein sequence ID" value="KAJ8040229.1"/>
    <property type="molecule type" value="Genomic_DNA"/>
</dbReference>
<comment type="caution">
    <text evidence="1">The sequence shown here is derived from an EMBL/GenBank/DDBJ whole genome shotgun (WGS) entry which is preliminary data.</text>
</comment>
<dbReference type="SUPFAM" id="SSF53335">
    <property type="entry name" value="S-adenosyl-L-methionine-dependent methyltransferases"/>
    <property type="match status" value="1"/>
</dbReference>
<proteinExistence type="predicted"/>
<evidence type="ECO:0000313" key="1">
    <source>
        <dbReference type="EMBL" id="KAJ8040229.1"/>
    </source>
</evidence>
<sequence length="293" mass="33420">MSENHLENFFSHYWKVYGTILNNLRECPTAYDIGDEAFQKVLEVLPKRKSLRIIGIGSGQGQVDCLMIGRMLTRVSRIDNTIVEPCKDAIEVFKSRISREFSNKVSTTWYQETFQEYQKRRERSGATDKFDFVGVVQSLYYAAKDARGIGNLIDLLEDDGVLFIAVQSDDSGLINIYRKCAEMSGPGHKNVSRDYVTSEVLKLLDDDGRVTYEIVKKTNHTIDVTACFEPELRPEGLLILDFISHIVDFKSTVSKDFIKSLLDHLKSPDCSNVLPDGRVFLREDLDAIMIRKK</sequence>
<dbReference type="InterPro" id="IPR029063">
    <property type="entry name" value="SAM-dependent_MTases_sf"/>
</dbReference>
<evidence type="ECO:0000313" key="2">
    <source>
        <dbReference type="Proteomes" id="UP001152320"/>
    </source>
</evidence>
<dbReference type="AlphaFoldDB" id="A0A9Q1HBQ8"/>
<dbReference type="Gene3D" id="3.40.50.150">
    <property type="entry name" value="Vaccinia Virus protein VP39"/>
    <property type="match status" value="1"/>
</dbReference>
<protein>
    <submittedName>
        <fullName evidence="1">Histamine N-methyltransferase</fullName>
    </submittedName>
</protein>
<accession>A0A9Q1HBQ8</accession>
<name>A0A9Q1HBQ8_HOLLE</name>
<reference evidence="1" key="1">
    <citation type="submission" date="2021-10" db="EMBL/GenBank/DDBJ databases">
        <title>Tropical sea cucumber genome reveals ecological adaptation and Cuvierian tubules defense mechanism.</title>
        <authorList>
            <person name="Chen T."/>
        </authorList>
    </citation>
    <scope>NUCLEOTIDE SEQUENCE</scope>
    <source>
        <strain evidence="1">Nanhai2018</strain>
        <tissue evidence="1">Muscle</tissue>
    </source>
</reference>
<keyword evidence="2" id="KW-1185">Reference proteome</keyword>
<gene>
    <name evidence="1" type="ORF">HOLleu_14461</name>
</gene>